<evidence type="ECO:0000256" key="4">
    <source>
        <dbReference type="ARBA" id="ARBA00022801"/>
    </source>
</evidence>
<comment type="cofactor">
    <cofactor evidence="1">
        <name>a divalent metal cation</name>
        <dbReference type="ChEBI" id="CHEBI:60240"/>
    </cofactor>
</comment>
<dbReference type="InterPro" id="IPR013551">
    <property type="entry name" value="YicC-like_C"/>
</dbReference>
<keyword evidence="2" id="KW-0540">Nuclease</keyword>
<feature type="domain" description="Endoribonuclease YicC-like N-terminal" evidence="6">
    <location>
        <begin position="2"/>
        <end position="153"/>
    </location>
</feature>
<dbReference type="EMBL" id="PIPV01000017">
    <property type="protein sequence ID" value="RUO50067.1"/>
    <property type="molecule type" value="Genomic_DNA"/>
</dbReference>
<sequence>MIQSMTGYARYEHKAEWGSAVWEIRSVNQRYLETYFRLPESVRALENNLRELFRKQLQRGKVECRLHLHMDESKQSELVINEALAESVINQAKWVNRQVHNAQINALDVLKWPGVVSSDDQDIDELQKELFDAVKPALNEFIENRASEGEAINTMLQQRLDGIIEHVAFVRERMPEVVKWQRERLLTRFEEAKVELEPQRLEAEMVMLAQKVDVAEELDRLDAHVAEARKILKKGGACGRRLDFMMQEFNREANTLASKSINAEITAAAVELKVLIEQMREQIQNIE</sequence>
<evidence type="ECO:0000256" key="1">
    <source>
        <dbReference type="ARBA" id="ARBA00001968"/>
    </source>
</evidence>
<dbReference type="Pfam" id="PF08340">
    <property type="entry name" value="YicC-like_C"/>
    <property type="match status" value="1"/>
</dbReference>
<keyword evidence="9" id="KW-1185">Reference proteome</keyword>
<dbReference type="OrthoDB" id="9771229at2"/>
<protein>
    <submittedName>
        <fullName evidence="8">YicC family protein</fullName>
    </submittedName>
</protein>
<dbReference type="Pfam" id="PF03755">
    <property type="entry name" value="YicC-like_N"/>
    <property type="match status" value="1"/>
</dbReference>
<keyword evidence="4" id="KW-0378">Hydrolase</keyword>
<evidence type="ECO:0000313" key="8">
    <source>
        <dbReference type="EMBL" id="RUO50067.1"/>
    </source>
</evidence>
<evidence type="ECO:0000259" key="7">
    <source>
        <dbReference type="Pfam" id="PF08340"/>
    </source>
</evidence>
<name>A0A432XMZ5_9GAMM</name>
<evidence type="ECO:0000256" key="5">
    <source>
        <dbReference type="ARBA" id="ARBA00035648"/>
    </source>
</evidence>
<accession>A0A432XMZ5</accession>
<reference evidence="9" key="1">
    <citation type="journal article" date="2018" name="Front. Microbiol.">
        <title>Genome-Based Analysis Reveals the Taxonomy and Diversity of the Family Idiomarinaceae.</title>
        <authorList>
            <person name="Liu Y."/>
            <person name="Lai Q."/>
            <person name="Shao Z."/>
        </authorList>
    </citation>
    <scope>NUCLEOTIDE SEQUENCE [LARGE SCALE GENOMIC DNA]</scope>
    <source>
        <strain evidence="9">F23</strain>
    </source>
</reference>
<dbReference type="GO" id="GO:0004521">
    <property type="term" value="F:RNA endonuclease activity"/>
    <property type="evidence" value="ECO:0007669"/>
    <property type="project" value="InterPro"/>
</dbReference>
<organism evidence="8 9">
    <name type="scientific">Idiomarina fontislapidosi</name>
    <dbReference type="NCBI Taxonomy" id="263723"/>
    <lineage>
        <taxon>Bacteria</taxon>
        <taxon>Pseudomonadati</taxon>
        <taxon>Pseudomonadota</taxon>
        <taxon>Gammaproteobacteria</taxon>
        <taxon>Alteromonadales</taxon>
        <taxon>Idiomarinaceae</taxon>
        <taxon>Idiomarina</taxon>
    </lineage>
</organism>
<evidence type="ECO:0000256" key="2">
    <source>
        <dbReference type="ARBA" id="ARBA00022722"/>
    </source>
</evidence>
<comment type="caution">
    <text evidence="8">The sequence shown here is derived from an EMBL/GenBank/DDBJ whole genome shotgun (WGS) entry which is preliminary data.</text>
</comment>
<dbReference type="NCBIfam" id="TIGR00255">
    <property type="entry name" value="YicC/YloC family endoribonuclease"/>
    <property type="match status" value="1"/>
</dbReference>
<feature type="domain" description="Endoribonuclease YicC-like C-terminal" evidence="7">
    <location>
        <begin position="170"/>
        <end position="287"/>
    </location>
</feature>
<dbReference type="InterPro" id="IPR005229">
    <property type="entry name" value="YicC/YloC-like"/>
</dbReference>
<dbReference type="GO" id="GO:0016787">
    <property type="term" value="F:hydrolase activity"/>
    <property type="evidence" value="ECO:0007669"/>
    <property type="project" value="UniProtKB-KW"/>
</dbReference>
<evidence type="ECO:0000313" key="9">
    <source>
        <dbReference type="Proteomes" id="UP000287330"/>
    </source>
</evidence>
<dbReference type="InterPro" id="IPR013527">
    <property type="entry name" value="YicC-like_N"/>
</dbReference>
<dbReference type="PANTHER" id="PTHR30636">
    <property type="entry name" value="UPF0701 PROTEIN YICC"/>
    <property type="match status" value="1"/>
</dbReference>
<evidence type="ECO:0000256" key="3">
    <source>
        <dbReference type="ARBA" id="ARBA00022759"/>
    </source>
</evidence>
<proteinExistence type="inferred from homology"/>
<dbReference type="AlphaFoldDB" id="A0A432XMZ5"/>
<keyword evidence="3" id="KW-0255">Endonuclease</keyword>
<dbReference type="RefSeq" id="WP_071462114.1">
    <property type="nucleotide sequence ID" value="NZ_PIPV01000017.1"/>
</dbReference>
<comment type="similarity">
    <text evidence="5">Belongs to the YicC/YloC family.</text>
</comment>
<evidence type="ECO:0000259" key="6">
    <source>
        <dbReference type="Pfam" id="PF03755"/>
    </source>
</evidence>
<dbReference type="Proteomes" id="UP000287330">
    <property type="component" value="Unassembled WGS sequence"/>
</dbReference>
<dbReference type="PANTHER" id="PTHR30636:SF3">
    <property type="entry name" value="UPF0701 PROTEIN YICC"/>
    <property type="match status" value="1"/>
</dbReference>
<gene>
    <name evidence="8" type="ORF">CWE25_12870</name>
</gene>